<keyword evidence="3" id="KW-0804">Transcription</keyword>
<keyword evidence="7" id="KW-1185">Reference proteome</keyword>
<dbReference type="GO" id="GO:0006355">
    <property type="term" value="P:regulation of DNA-templated transcription"/>
    <property type="evidence" value="ECO:0007669"/>
    <property type="project" value="InterPro"/>
</dbReference>
<reference evidence="6 7" key="1">
    <citation type="submission" date="2016-09" db="EMBL/GenBank/DDBJ databases">
        <authorList>
            <person name="Capua I."/>
            <person name="De Benedictis P."/>
            <person name="Joannis T."/>
            <person name="Lombin L.H."/>
            <person name="Cattoli G."/>
        </authorList>
    </citation>
    <scope>NUCLEOTIDE SEQUENCE [LARGE SCALE GENOMIC DNA]</scope>
    <source>
        <strain evidence="6 7">LMG 25899</strain>
    </source>
</reference>
<dbReference type="Gene3D" id="1.10.10.10">
    <property type="entry name" value="Winged helix-like DNA-binding domain superfamily/Winged helix DNA-binding domain"/>
    <property type="match status" value="1"/>
</dbReference>
<dbReference type="CDD" id="cd00383">
    <property type="entry name" value="trans_reg_C"/>
    <property type="match status" value="1"/>
</dbReference>
<evidence type="ECO:0000256" key="3">
    <source>
        <dbReference type="ARBA" id="ARBA00023163"/>
    </source>
</evidence>
<evidence type="ECO:0000256" key="1">
    <source>
        <dbReference type="ARBA" id="ARBA00023015"/>
    </source>
</evidence>
<organism evidence="6 7">
    <name type="scientific">Enterococcus rivorum</name>
    <dbReference type="NCBI Taxonomy" id="762845"/>
    <lineage>
        <taxon>Bacteria</taxon>
        <taxon>Bacillati</taxon>
        <taxon>Bacillota</taxon>
        <taxon>Bacilli</taxon>
        <taxon>Lactobacillales</taxon>
        <taxon>Enterococcaceae</taxon>
        <taxon>Enterococcus</taxon>
    </lineage>
</organism>
<comment type="caution">
    <text evidence="6">The sequence shown here is derived from an EMBL/GenBank/DDBJ whole genome shotgun (WGS) entry which is preliminary data.</text>
</comment>
<dbReference type="PROSITE" id="PS51755">
    <property type="entry name" value="OMPR_PHOB"/>
    <property type="match status" value="1"/>
</dbReference>
<dbReference type="Proteomes" id="UP000095256">
    <property type="component" value="Unassembled WGS sequence"/>
</dbReference>
<evidence type="ECO:0000259" key="5">
    <source>
        <dbReference type="PROSITE" id="PS51755"/>
    </source>
</evidence>
<keyword evidence="1" id="KW-0805">Transcription regulation</keyword>
<dbReference type="InterPro" id="IPR016032">
    <property type="entry name" value="Sig_transdc_resp-reg_C-effctor"/>
</dbReference>
<dbReference type="InterPro" id="IPR001867">
    <property type="entry name" value="OmpR/PhoB-type_DNA-bd"/>
</dbReference>
<keyword evidence="2 4" id="KW-0238">DNA-binding</keyword>
<gene>
    <name evidence="6" type="ORF">BCR26_08360</name>
</gene>
<dbReference type="EMBL" id="MIEK01000004">
    <property type="protein sequence ID" value="OEH83670.1"/>
    <property type="molecule type" value="Genomic_DNA"/>
</dbReference>
<evidence type="ECO:0000256" key="4">
    <source>
        <dbReference type="PROSITE-ProRule" id="PRU01091"/>
    </source>
</evidence>
<sequence length="221" mass="25887">MHKIGIVQNLKHDFPTYSKELKELGFSLEFILAENLLEKLNQIDVCLIEEGQSLETCELILMLRKKSTSLIWILCEELSRINKLVYFELGVDGVADVTNEKELFLLQLCNILKKVKNRADCDYQKHTPSLYLNSNNLSVLKNGMEEISLTPLEFKVLNLLLKKRGKMVSYKEIYQTLWEEEKKNQLYRVNNLIFSLRKKLKDSSNQFYIRTIRSKGYVLSN</sequence>
<feature type="DNA-binding region" description="OmpR/PhoB-type" evidence="4">
    <location>
        <begin position="122"/>
        <end position="221"/>
    </location>
</feature>
<dbReference type="AlphaFoldDB" id="A0A1E5L0L5"/>
<dbReference type="OrthoDB" id="9787103at2"/>
<name>A0A1E5L0L5_9ENTE</name>
<evidence type="ECO:0000313" key="7">
    <source>
        <dbReference type="Proteomes" id="UP000095256"/>
    </source>
</evidence>
<dbReference type="RefSeq" id="WP_069697354.1">
    <property type="nucleotide sequence ID" value="NZ_JAGGMA010000008.1"/>
</dbReference>
<feature type="domain" description="OmpR/PhoB-type" evidence="5">
    <location>
        <begin position="122"/>
        <end position="221"/>
    </location>
</feature>
<dbReference type="Pfam" id="PF00486">
    <property type="entry name" value="Trans_reg_C"/>
    <property type="match status" value="1"/>
</dbReference>
<dbReference type="SUPFAM" id="SSF46894">
    <property type="entry name" value="C-terminal effector domain of the bipartite response regulators"/>
    <property type="match status" value="1"/>
</dbReference>
<dbReference type="InterPro" id="IPR036388">
    <property type="entry name" value="WH-like_DNA-bd_sf"/>
</dbReference>
<evidence type="ECO:0000313" key="6">
    <source>
        <dbReference type="EMBL" id="OEH83670.1"/>
    </source>
</evidence>
<dbReference type="STRING" id="762845.BCR26_08360"/>
<evidence type="ECO:0000256" key="2">
    <source>
        <dbReference type="ARBA" id="ARBA00023125"/>
    </source>
</evidence>
<proteinExistence type="predicted"/>
<dbReference type="GO" id="GO:0000160">
    <property type="term" value="P:phosphorelay signal transduction system"/>
    <property type="evidence" value="ECO:0007669"/>
    <property type="project" value="InterPro"/>
</dbReference>
<accession>A0A1E5L0L5</accession>
<protein>
    <recommendedName>
        <fullName evidence="5">OmpR/PhoB-type domain-containing protein</fullName>
    </recommendedName>
</protein>
<dbReference type="SMART" id="SM00862">
    <property type="entry name" value="Trans_reg_C"/>
    <property type="match status" value="1"/>
</dbReference>
<dbReference type="GO" id="GO:0003677">
    <property type="term" value="F:DNA binding"/>
    <property type="evidence" value="ECO:0007669"/>
    <property type="project" value="UniProtKB-UniRule"/>
</dbReference>